<organism evidence="2 5">
    <name type="scientific">Hungatella hathewayi</name>
    <dbReference type="NCBI Taxonomy" id="154046"/>
    <lineage>
        <taxon>Bacteria</taxon>
        <taxon>Bacillati</taxon>
        <taxon>Bacillota</taxon>
        <taxon>Clostridia</taxon>
        <taxon>Lachnospirales</taxon>
        <taxon>Lachnospiraceae</taxon>
        <taxon>Hungatella</taxon>
    </lineage>
</organism>
<sequence>MKSLKWLDEACNNCGQQINSWDKRISKVLAYRYPCCEACIAREYDMDIDVLRERMEHYLGIRPCLGL</sequence>
<dbReference type="Proteomes" id="UP000261257">
    <property type="component" value="Unassembled WGS sequence"/>
</dbReference>
<reference evidence="4 5" key="1">
    <citation type="submission" date="2018-08" db="EMBL/GenBank/DDBJ databases">
        <title>A genome reference for cultivated species of the human gut microbiota.</title>
        <authorList>
            <person name="Zou Y."/>
            <person name="Xue W."/>
            <person name="Luo G."/>
        </authorList>
    </citation>
    <scope>NUCLEOTIDE SEQUENCE [LARGE SCALE GENOMIC DNA]</scope>
    <source>
        <strain evidence="3 4">TF05-11AC</strain>
        <strain evidence="2 5">TM09-12</strain>
    </source>
</reference>
<proteinExistence type="predicted"/>
<gene>
    <name evidence="3" type="ORF">DXC39_15435</name>
    <name evidence="2" type="ORF">DXD79_21165</name>
    <name evidence="1" type="ORF">GNE07_25590</name>
</gene>
<dbReference type="RefSeq" id="WP_055650219.1">
    <property type="nucleotide sequence ID" value="NZ_CABJBJ010000033.1"/>
</dbReference>
<evidence type="ECO:0000313" key="6">
    <source>
        <dbReference type="Proteomes" id="UP000434223"/>
    </source>
</evidence>
<dbReference type="AlphaFoldDB" id="A0A174SR29"/>
<evidence type="ECO:0000313" key="2">
    <source>
        <dbReference type="EMBL" id="RGJ00334.1"/>
    </source>
</evidence>
<dbReference type="Proteomes" id="UP000434223">
    <property type="component" value="Unassembled WGS sequence"/>
</dbReference>
<dbReference type="EMBL" id="QSSQ01000014">
    <property type="protein sequence ID" value="RGM03413.1"/>
    <property type="molecule type" value="Genomic_DNA"/>
</dbReference>
<name>A0A174SR29_9FIRM</name>
<dbReference type="Proteomes" id="UP000263014">
    <property type="component" value="Unassembled WGS sequence"/>
</dbReference>
<accession>A0A174SR29</accession>
<evidence type="ECO:0000313" key="3">
    <source>
        <dbReference type="EMBL" id="RGM03413.1"/>
    </source>
</evidence>
<dbReference type="OrthoDB" id="9800092at2"/>
<evidence type="ECO:0000313" key="1">
    <source>
        <dbReference type="EMBL" id="MUB66397.1"/>
    </source>
</evidence>
<evidence type="ECO:0000313" key="4">
    <source>
        <dbReference type="Proteomes" id="UP000261257"/>
    </source>
</evidence>
<evidence type="ECO:0000313" key="5">
    <source>
        <dbReference type="Proteomes" id="UP000263014"/>
    </source>
</evidence>
<dbReference type="EMBL" id="WNME01000025">
    <property type="protein sequence ID" value="MUB66397.1"/>
    <property type="molecule type" value="Genomic_DNA"/>
</dbReference>
<dbReference type="EMBL" id="QSON01000011">
    <property type="protein sequence ID" value="RGJ00334.1"/>
    <property type="molecule type" value="Genomic_DNA"/>
</dbReference>
<comment type="caution">
    <text evidence="2">The sequence shown here is derived from an EMBL/GenBank/DDBJ whole genome shotgun (WGS) entry which is preliminary data.</text>
</comment>
<reference evidence="1 6" key="2">
    <citation type="submission" date="2019-09" db="EMBL/GenBank/DDBJ databases">
        <title>Draft genome sequencing of Hungatella hathewayi 123Y-2.</title>
        <authorList>
            <person name="Lv Q."/>
            <person name="Li S."/>
        </authorList>
    </citation>
    <scope>NUCLEOTIDE SEQUENCE [LARGE SCALE GENOMIC DNA]</scope>
    <source>
        <strain evidence="1 6">123Y-2</strain>
    </source>
</reference>
<protein>
    <submittedName>
        <fullName evidence="2">Uncharacterized protein</fullName>
    </submittedName>
</protein>